<feature type="coiled-coil region" evidence="3">
    <location>
        <begin position="29"/>
        <end position="63"/>
    </location>
</feature>
<evidence type="ECO:0000256" key="3">
    <source>
        <dbReference type="SAM" id="Coils"/>
    </source>
</evidence>
<evidence type="ECO:0000256" key="2">
    <source>
        <dbReference type="ARBA" id="ARBA00023054"/>
    </source>
</evidence>
<dbReference type="PANTHER" id="PTHR19307:SF8">
    <property type="entry name" value="TUMOR PROTEIN D53"/>
    <property type="match status" value="1"/>
</dbReference>
<protein>
    <submittedName>
        <fullName evidence="4">TPD52 like 1</fullName>
    </submittedName>
</protein>
<evidence type="ECO:0000313" key="5">
    <source>
        <dbReference type="Proteomes" id="UP000694563"/>
    </source>
</evidence>
<evidence type="ECO:0000256" key="1">
    <source>
        <dbReference type="ARBA" id="ARBA00005702"/>
    </source>
</evidence>
<dbReference type="GO" id="GO:2001235">
    <property type="term" value="P:positive regulation of apoptotic signaling pathway"/>
    <property type="evidence" value="ECO:0007669"/>
    <property type="project" value="TreeGrafter"/>
</dbReference>
<dbReference type="Pfam" id="PF04201">
    <property type="entry name" value="TPD52"/>
    <property type="match status" value="1"/>
</dbReference>
<evidence type="ECO:0000313" key="4">
    <source>
        <dbReference type="Ensembl" id="ENSCUSP00005003546.1"/>
    </source>
</evidence>
<reference evidence="4" key="3">
    <citation type="submission" date="2025-09" db="UniProtKB">
        <authorList>
            <consortium name="Ensembl"/>
        </authorList>
    </citation>
    <scope>IDENTIFICATION</scope>
</reference>
<dbReference type="Proteomes" id="UP000694563">
    <property type="component" value="Chromosome 3"/>
</dbReference>
<proteinExistence type="inferred from homology"/>
<dbReference type="Ensembl" id="ENSCUST00005003717.1">
    <property type="protein sequence ID" value="ENSCUSP00005003546.1"/>
    <property type="gene ID" value="ENSCUSG00005002364.1"/>
</dbReference>
<gene>
    <name evidence="4" type="primary">TPD52L1</name>
</gene>
<dbReference type="PANTHER" id="PTHR19307">
    <property type="entry name" value="TUMOR PROTEIN D52"/>
    <property type="match status" value="1"/>
</dbReference>
<organism evidence="4 5">
    <name type="scientific">Catharus ustulatus</name>
    <name type="common">Russet-backed thrush</name>
    <name type="synonym">Hylocichla ustulatus</name>
    <dbReference type="NCBI Taxonomy" id="91951"/>
    <lineage>
        <taxon>Eukaryota</taxon>
        <taxon>Metazoa</taxon>
        <taxon>Chordata</taxon>
        <taxon>Craniata</taxon>
        <taxon>Vertebrata</taxon>
        <taxon>Euteleostomi</taxon>
        <taxon>Archelosauria</taxon>
        <taxon>Archosauria</taxon>
        <taxon>Dinosauria</taxon>
        <taxon>Saurischia</taxon>
        <taxon>Theropoda</taxon>
        <taxon>Coelurosauria</taxon>
        <taxon>Aves</taxon>
        <taxon>Neognathae</taxon>
        <taxon>Neoaves</taxon>
        <taxon>Telluraves</taxon>
        <taxon>Australaves</taxon>
        <taxon>Passeriformes</taxon>
        <taxon>Turdidae</taxon>
        <taxon>Catharus</taxon>
    </lineage>
</organism>
<comment type="similarity">
    <text evidence="1">Belongs to the TPD52 family.</text>
</comment>
<keyword evidence="5" id="KW-1185">Reference proteome</keyword>
<reference evidence="4" key="1">
    <citation type="submission" date="2020-10" db="EMBL/GenBank/DDBJ databases">
        <title>Catharus ustulatus (Swainson's thrush) genome, bCatUst1, primary haplotype v2.</title>
        <authorList>
            <person name="Delmore K."/>
            <person name="Vafadar M."/>
            <person name="Formenti G."/>
            <person name="Chow W."/>
            <person name="Pelan S."/>
            <person name="Howe K."/>
            <person name="Rhie A."/>
            <person name="Mountcastle J."/>
            <person name="Haase B."/>
            <person name="Fedrigo O."/>
            <person name="Jarvis E.D."/>
        </authorList>
    </citation>
    <scope>NUCLEOTIDE SEQUENCE [LARGE SCALE GENOMIC DNA]</scope>
</reference>
<reference evidence="4" key="2">
    <citation type="submission" date="2025-08" db="UniProtKB">
        <authorList>
            <consortium name="Ensembl"/>
        </authorList>
    </citation>
    <scope>IDENTIFICATION</scope>
</reference>
<name>A0A8C3TPR2_CATUS</name>
<dbReference type="InterPro" id="IPR007327">
    <property type="entry name" value="TPD52"/>
</dbReference>
<dbReference type="GO" id="GO:0005737">
    <property type="term" value="C:cytoplasm"/>
    <property type="evidence" value="ECO:0007669"/>
    <property type="project" value="TreeGrafter"/>
</dbReference>
<dbReference type="AlphaFoldDB" id="A0A8C3TPR2"/>
<accession>A0A8C3TPR2</accession>
<sequence>MEPQARGLLETQSFHEADEDVVTDVDFTNMISEEEKEELKTELAKLEDEISTLRQVLAAKEKHLVEIKQKLGISLMNELKQNFSKSWHDMQTTSAYKKTHETLSHAGQKATAAISNVGTAISKKFGDMRSHSIGYSIRHSISMPAMRPRLVGQATREAVLKKFSALQPMPVLRAPLLAPDSLKVKKSFSAKQQALLSPTCLSLETCQTVIFSSPSPHNLCNKVLSALKNCHPGLVLEKCFLSLFVFLMGHFISRYFVHHQNHSKSLAIMH</sequence>
<keyword evidence="2 3" id="KW-0175">Coiled coil</keyword>